<reference evidence="1 2" key="1">
    <citation type="submission" date="2019-12" db="EMBL/GenBank/DDBJ databases">
        <authorList>
            <person name="Alioto T."/>
            <person name="Alioto T."/>
            <person name="Gomez Garrido J."/>
        </authorList>
    </citation>
    <scope>NUCLEOTIDE SEQUENCE [LARGE SCALE GENOMIC DNA]</scope>
</reference>
<protein>
    <submittedName>
        <fullName evidence="1">Uncharacterized protein</fullName>
    </submittedName>
</protein>
<dbReference type="EMBL" id="CACTIH010002145">
    <property type="protein sequence ID" value="CAA2974110.1"/>
    <property type="molecule type" value="Genomic_DNA"/>
</dbReference>
<name>A0A8S0R4D0_OLEEU</name>
<organism evidence="1 2">
    <name type="scientific">Olea europaea subsp. europaea</name>
    <dbReference type="NCBI Taxonomy" id="158383"/>
    <lineage>
        <taxon>Eukaryota</taxon>
        <taxon>Viridiplantae</taxon>
        <taxon>Streptophyta</taxon>
        <taxon>Embryophyta</taxon>
        <taxon>Tracheophyta</taxon>
        <taxon>Spermatophyta</taxon>
        <taxon>Magnoliopsida</taxon>
        <taxon>eudicotyledons</taxon>
        <taxon>Gunneridae</taxon>
        <taxon>Pentapetalae</taxon>
        <taxon>asterids</taxon>
        <taxon>lamiids</taxon>
        <taxon>Lamiales</taxon>
        <taxon>Oleaceae</taxon>
        <taxon>Oleeae</taxon>
        <taxon>Olea</taxon>
    </lineage>
</organism>
<proteinExistence type="predicted"/>
<gene>
    <name evidence="1" type="ORF">OLEA9_A036980</name>
</gene>
<dbReference type="AlphaFoldDB" id="A0A8S0R4D0"/>
<dbReference type="Proteomes" id="UP000594638">
    <property type="component" value="Unassembled WGS sequence"/>
</dbReference>
<dbReference type="Gramene" id="OE9A036980T1">
    <property type="protein sequence ID" value="OE9A036980C1"/>
    <property type="gene ID" value="OE9A036980"/>
</dbReference>
<comment type="caution">
    <text evidence="1">The sequence shown here is derived from an EMBL/GenBank/DDBJ whole genome shotgun (WGS) entry which is preliminary data.</text>
</comment>
<accession>A0A8S0R4D0</accession>
<sequence>MVSEHNCFLLLLSSQHFNGVKDSLSEDNFGFRLSTSLTAIGNDLKDRFQHQQRGLSLVLHILVFQILIPHWNHFFFFIATTEPFLPATQQTHLPLLYSCKQLDVQVAFQLFKSASNSSVSKSVVAPIGLTVLLESVSYFRSAQIA</sequence>
<evidence type="ECO:0000313" key="2">
    <source>
        <dbReference type="Proteomes" id="UP000594638"/>
    </source>
</evidence>
<keyword evidence="2" id="KW-1185">Reference proteome</keyword>
<evidence type="ECO:0000313" key="1">
    <source>
        <dbReference type="EMBL" id="CAA2974110.1"/>
    </source>
</evidence>